<dbReference type="GO" id="GO:0006310">
    <property type="term" value="P:DNA recombination"/>
    <property type="evidence" value="ECO:0007669"/>
    <property type="project" value="UniProtKB-KW"/>
</dbReference>
<evidence type="ECO:0000256" key="3">
    <source>
        <dbReference type="ARBA" id="ARBA00013365"/>
    </source>
</evidence>
<evidence type="ECO:0000313" key="11">
    <source>
        <dbReference type="Proteomes" id="UP000290608"/>
    </source>
</evidence>
<dbReference type="STRING" id="1122159.SAMN02745246_00455"/>
<dbReference type="GO" id="GO:0008408">
    <property type="term" value="F:3'-5' exonuclease activity"/>
    <property type="evidence" value="ECO:0007669"/>
    <property type="project" value="InterPro"/>
</dbReference>
<keyword evidence="7" id="KW-0235">DNA replication</keyword>
<dbReference type="RefSeq" id="WP_073096437.1">
    <property type="nucleotide sequence ID" value="NZ_QOVL01000002.1"/>
</dbReference>
<evidence type="ECO:0000259" key="8">
    <source>
        <dbReference type="Pfam" id="PF00149"/>
    </source>
</evidence>
<dbReference type="InterPro" id="IPR004593">
    <property type="entry name" value="SbcD"/>
</dbReference>
<dbReference type="Pfam" id="PF12320">
    <property type="entry name" value="SbcD_C"/>
    <property type="match status" value="1"/>
</dbReference>
<keyword evidence="6 7" id="KW-0269">Exonuclease</keyword>
<dbReference type="InterPro" id="IPR029052">
    <property type="entry name" value="Metallo-depent_PP-like"/>
</dbReference>
<dbReference type="PANTHER" id="PTHR30337">
    <property type="entry name" value="COMPONENT OF ATP-DEPENDENT DSDNA EXONUCLEASE"/>
    <property type="match status" value="1"/>
</dbReference>
<feature type="domain" description="Calcineurin-like phosphoesterase" evidence="8">
    <location>
        <begin position="1"/>
        <end position="229"/>
    </location>
</feature>
<comment type="similarity">
    <text evidence="1 7">Belongs to the SbcD family.</text>
</comment>
<keyword evidence="4 7" id="KW-0540">Nuclease</keyword>
<dbReference type="Proteomes" id="UP000290608">
    <property type="component" value="Unassembled WGS sequence"/>
</dbReference>
<dbReference type="NCBIfam" id="TIGR00619">
    <property type="entry name" value="sbcd"/>
    <property type="match status" value="1"/>
</dbReference>
<reference evidence="10 11" key="1">
    <citation type="submission" date="2018-07" db="EMBL/GenBank/DDBJ databases">
        <title>Leeuwenhoekiella genomics.</title>
        <authorList>
            <person name="Tahon G."/>
            <person name="Willems A."/>
        </authorList>
    </citation>
    <scope>NUCLEOTIDE SEQUENCE [LARGE SCALE GENOMIC DNA]</scope>
    <source>
        <strain evidence="10 11">LMG 1345</strain>
    </source>
</reference>
<dbReference type="AlphaFoldDB" id="A0A4Q0PPV0"/>
<evidence type="ECO:0000259" key="9">
    <source>
        <dbReference type="Pfam" id="PF12320"/>
    </source>
</evidence>
<gene>
    <name evidence="7" type="primary">sbcD</name>
    <name evidence="10" type="ORF">DSL99_396</name>
</gene>
<dbReference type="SUPFAM" id="SSF56300">
    <property type="entry name" value="Metallo-dependent phosphatases"/>
    <property type="match status" value="1"/>
</dbReference>
<dbReference type="GO" id="GO:0006260">
    <property type="term" value="P:DNA replication"/>
    <property type="evidence" value="ECO:0007669"/>
    <property type="project" value="UniProtKB-KW"/>
</dbReference>
<comment type="subunit">
    <text evidence="2 7">Heterodimer of SbcC and SbcD.</text>
</comment>
<dbReference type="Pfam" id="PF00149">
    <property type="entry name" value="Metallophos"/>
    <property type="match status" value="1"/>
</dbReference>
<keyword evidence="5 7" id="KW-0378">Hydrolase</keyword>
<evidence type="ECO:0000256" key="1">
    <source>
        <dbReference type="ARBA" id="ARBA00010555"/>
    </source>
</evidence>
<organism evidence="10 11">
    <name type="scientific">Leeuwenhoekiella marinoflava</name>
    <dbReference type="NCBI Taxonomy" id="988"/>
    <lineage>
        <taxon>Bacteria</taxon>
        <taxon>Pseudomonadati</taxon>
        <taxon>Bacteroidota</taxon>
        <taxon>Flavobacteriia</taxon>
        <taxon>Flavobacteriales</taxon>
        <taxon>Flavobacteriaceae</taxon>
        <taxon>Leeuwenhoekiella</taxon>
    </lineage>
</organism>
<proteinExistence type="inferred from homology"/>
<dbReference type="CDD" id="cd00840">
    <property type="entry name" value="MPP_Mre11_N"/>
    <property type="match status" value="1"/>
</dbReference>
<dbReference type="EMBL" id="QOVL01000002">
    <property type="protein sequence ID" value="RXG32620.1"/>
    <property type="molecule type" value="Genomic_DNA"/>
</dbReference>
<evidence type="ECO:0000256" key="2">
    <source>
        <dbReference type="ARBA" id="ARBA00011322"/>
    </source>
</evidence>
<dbReference type="InterPro" id="IPR004843">
    <property type="entry name" value="Calcineurin-like_PHP"/>
</dbReference>
<dbReference type="InterPro" id="IPR026843">
    <property type="entry name" value="SbcD_C"/>
</dbReference>
<evidence type="ECO:0000256" key="4">
    <source>
        <dbReference type="ARBA" id="ARBA00022722"/>
    </source>
</evidence>
<dbReference type="PANTHER" id="PTHR30337:SF0">
    <property type="entry name" value="NUCLEASE SBCCD SUBUNIT D"/>
    <property type="match status" value="1"/>
</dbReference>
<sequence>MKILHTADWHIGKKLHKHYLHADFELFINWLLQIIEDEKIELLLISGDVFDLANPSAEARRQYYLALKKLSILNCKIIITGGNHDSPTMLDAPREILEALNVHIIGGLPQDLKDCIIPVSNKQGETELVVAAIPFLRDSDIRSAETGVTYDNRIEAIRKGMEATFAQAADLCKQKYFDLPAIAMGHLYAAGIEASESERDIQIGNQAAFQASQFGDYFSYVALGHIHKPQRVSASIPTFYSGSPLPLSFSERSDEKRVLILDTRTGFEPQSLSIPNFRKLHKISGTLENIKAKLSNLTPQGELTDLIEVELIEDDFDAHVLAQLDESVTSFDTPGLEIVKHRASFKNRLQETGKLFESHIHLEDLKPQEVFQKMLEQNSYDTEIKARVTQAFQEILEEIHTADQP</sequence>
<evidence type="ECO:0000256" key="7">
    <source>
        <dbReference type="RuleBase" id="RU363069"/>
    </source>
</evidence>
<comment type="function">
    <text evidence="7">SbcCD cleaves DNA hairpin structures. These structures can inhibit DNA replication and are intermediates in certain DNA recombination reactions. The complex acts as a 3'-&gt;5' double strand exonuclease that can open hairpins. It also has a 5' single-strand endonuclease activity.</text>
</comment>
<name>A0A4Q0PPV0_9FLAO</name>
<accession>A0A4Q0PPV0</accession>
<feature type="domain" description="Nuclease SbcCD subunit D C-terminal" evidence="9">
    <location>
        <begin position="277"/>
        <end position="378"/>
    </location>
</feature>
<dbReference type="InterPro" id="IPR041796">
    <property type="entry name" value="Mre11_N"/>
</dbReference>
<dbReference type="GO" id="GO:0004519">
    <property type="term" value="F:endonuclease activity"/>
    <property type="evidence" value="ECO:0007669"/>
    <property type="project" value="UniProtKB-KW"/>
</dbReference>
<evidence type="ECO:0000256" key="5">
    <source>
        <dbReference type="ARBA" id="ARBA00022801"/>
    </source>
</evidence>
<dbReference type="Gene3D" id="3.60.21.10">
    <property type="match status" value="1"/>
</dbReference>
<keyword evidence="7" id="KW-0255">Endonuclease</keyword>
<dbReference type="InterPro" id="IPR050535">
    <property type="entry name" value="DNA_Repair-Maintenance_Comp"/>
</dbReference>
<evidence type="ECO:0000256" key="6">
    <source>
        <dbReference type="ARBA" id="ARBA00022839"/>
    </source>
</evidence>
<protein>
    <recommendedName>
        <fullName evidence="3 7">Nuclease SbcCD subunit D</fullName>
    </recommendedName>
</protein>
<comment type="caution">
    <text evidence="10">The sequence shown here is derived from an EMBL/GenBank/DDBJ whole genome shotgun (WGS) entry which is preliminary data.</text>
</comment>
<evidence type="ECO:0000313" key="10">
    <source>
        <dbReference type="EMBL" id="RXG32620.1"/>
    </source>
</evidence>
<keyword evidence="7" id="KW-0233">DNA recombination</keyword>